<dbReference type="KEGG" id="bvu:BVU_1314"/>
<proteinExistence type="predicted"/>
<dbReference type="SMART" id="SM00388">
    <property type="entry name" value="HisKA"/>
    <property type="match status" value="1"/>
</dbReference>
<evidence type="ECO:0000256" key="3">
    <source>
        <dbReference type="ARBA" id="ARBA00022553"/>
    </source>
</evidence>
<keyword evidence="6" id="KW-1133">Transmembrane helix</keyword>
<keyword evidence="6" id="KW-0472">Membrane</keyword>
<dbReference type="PANTHER" id="PTHR43547:SF2">
    <property type="entry name" value="HYBRID SIGNAL TRANSDUCTION HISTIDINE KINASE C"/>
    <property type="match status" value="1"/>
</dbReference>
<evidence type="ECO:0000256" key="4">
    <source>
        <dbReference type="ARBA" id="ARBA00022679"/>
    </source>
</evidence>
<keyword evidence="5 8" id="KW-0418">Kinase</keyword>
<dbReference type="Gene3D" id="3.30.565.10">
    <property type="entry name" value="Histidine kinase-like ATPase, C-terminal domain"/>
    <property type="match status" value="1"/>
</dbReference>
<dbReference type="InterPro" id="IPR036097">
    <property type="entry name" value="HisK_dim/P_sf"/>
</dbReference>
<dbReference type="PRINTS" id="PR00344">
    <property type="entry name" value="BCTRLSENSOR"/>
</dbReference>
<dbReference type="Gene3D" id="1.10.287.130">
    <property type="match status" value="1"/>
</dbReference>
<dbReference type="CDD" id="cd00075">
    <property type="entry name" value="HATPase"/>
    <property type="match status" value="1"/>
</dbReference>
<evidence type="ECO:0000259" key="7">
    <source>
        <dbReference type="PROSITE" id="PS50109"/>
    </source>
</evidence>
<dbReference type="EC" id="2.7.13.3" evidence="2"/>
<keyword evidence="6" id="KW-0812">Transmembrane</keyword>
<feature type="transmembrane region" description="Helical" evidence="6">
    <location>
        <begin position="254"/>
        <end position="277"/>
    </location>
</feature>
<evidence type="ECO:0000313" key="9">
    <source>
        <dbReference type="Proteomes" id="UP000002861"/>
    </source>
</evidence>
<dbReference type="SUPFAM" id="SSF55874">
    <property type="entry name" value="ATPase domain of HSP90 chaperone/DNA topoisomerase II/histidine kinase"/>
    <property type="match status" value="1"/>
</dbReference>
<organism evidence="8 9">
    <name type="scientific">Phocaeicola vulgatus (strain ATCC 8482 / DSM 1447 / JCM 5826 / CCUG 4940 / NBRC 14291 / NCTC 11154)</name>
    <name type="common">Bacteroides vulgatus</name>
    <dbReference type="NCBI Taxonomy" id="435590"/>
    <lineage>
        <taxon>Bacteria</taxon>
        <taxon>Pseudomonadati</taxon>
        <taxon>Bacteroidota</taxon>
        <taxon>Bacteroidia</taxon>
        <taxon>Bacteroidales</taxon>
        <taxon>Bacteroidaceae</taxon>
        <taxon>Phocaeicola</taxon>
    </lineage>
</organism>
<dbReference type="STRING" id="435590.BVU_1314"/>
<dbReference type="Pfam" id="PF00512">
    <property type="entry name" value="HisKA"/>
    <property type="match status" value="1"/>
</dbReference>
<dbReference type="PANTHER" id="PTHR43547">
    <property type="entry name" value="TWO-COMPONENT HISTIDINE KINASE"/>
    <property type="match status" value="1"/>
</dbReference>
<feature type="transmembrane region" description="Helical" evidence="6">
    <location>
        <begin position="38"/>
        <end position="58"/>
    </location>
</feature>
<dbReference type="PaxDb" id="435590-BVU_1314"/>
<dbReference type="InterPro" id="IPR003594">
    <property type="entry name" value="HATPase_dom"/>
</dbReference>
<dbReference type="FunFam" id="3.30.565.10:FF:000006">
    <property type="entry name" value="Sensor histidine kinase WalK"/>
    <property type="match status" value="1"/>
</dbReference>
<protein>
    <recommendedName>
        <fullName evidence="2">histidine kinase</fullName>
        <ecNumber evidence="2">2.7.13.3</ecNumber>
    </recommendedName>
</protein>
<dbReference type="InterPro" id="IPR005467">
    <property type="entry name" value="His_kinase_dom"/>
</dbReference>
<evidence type="ECO:0000313" key="8">
    <source>
        <dbReference type="EMBL" id="ABR39003.1"/>
    </source>
</evidence>
<accession>A6KZY9</accession>
<dbReference type="CDD" id="cd00082">
    <property type="entry name" value="HisKA"/>
    <property type="match status" value="1"/>
</dbReference>
<comment type="catalytic activity">
    <reaction evidence="1">
        <text>ATP + protein L-histidine = ADP + protein N-phospho-L-histidine.</text>
        <dbReference type="EC" id="2.7.13.3"/>
    </reaction>
</comment>
<keyword evidence="4" id="KW-0808">Transferase</keyword>
<dbReference type="PROSITE" id="PS50109">
    <property type="entry name" value="HIS_KIN"/>
    <property type="match status" value="1"/>
</dbReference>
<dbReference type="AlphaFoldDB" id="A6KZY9"/>
<dbReference type="InterPro" id="IPR036890">
    <property type="entry name" value="HATPase_C_sf"/>
</dbReference>
<evidence type="ECO:0000256" key="2">
    <source>
        <dbReference type="ARBA" id="ARBA00012438"/>
    </source>
</evidence>
<evidence type="ECO:0000256" key="1">
    <source>
        <dbReference type="ARBA" id="ARBA00000085"/>
    </source>
</evidence>
<sequence length="515" mass="59813">MCRMCYHRLTKSYLVLSKERKYLFCAYFCQTMKIPFKAIAALIILSLIGVFAYQAYWLTGLYTSMKKDMDNCLIETLQVSDYNEMMERCDSVKRSNETINGYIESSINLDSSALITKVIETEPFKQQKRFGLEINEPVSTTIDKNGTLELLTKYFQRGIHSQLDLFTEINLHTFDSLFTRTLAMRGIIYLPHRIEIVNLRQDSTVVQGLSSPQKYRPGKEAVSYYYNYDLYNKMAYRLWVEPTNTIVLQQMKGILYTSFFIIIILGVSFWFLIRIILRQKSVEEMKEDFTHNITHELKTPIAVAYAANDALLNFNGAENLTKRQNYLQIIQTQLKQLSGLVEQILSMSMEQRKNFRLNYEPVELRPMLENLISQHRLKADKPTEFKLIMEENITLRADRLHLYNVISNLIDNAIKYSDEKAYIYISAIRCNNPCNGDRNAYVMLKIQDKGIGIPADRQKHLFDKFYRVPTGNLHNVKGYGLGLYYVKTMIEQHKGTVSVESSTGKGSTFTLKIPE</sequence>
<reference evidence="8 9" key="1">
    <citation type="journal article" date="2007" name="PLoS Biol.">
        <title>Evolution of symbiotic bacteria in the distal human intestine.</title>
        <authorList>
            <person name="Xu J."/>
            <person name="Mahowald M.A."/>
            <person name="Ley R.E."/>
            <person name="Lozupone C.A."/>
            <person name="Hamady M."/>
            <person name="Martens E.C."/>
            <person name="Henrissat B."/>
            <person name="Coutinho P.M."/>
            <person name="Minx P."/>
            <person name="Latreille P."/>
            <person name="Cordum H."/>
            <person name="Van Brunt A."/>
            <person name="Kim K."/>
            <person name="Fulton R.S."/>
            <person name="Fulton L.A."/>
            <person name="Clifton S.W."/>
            <person name="Wilson R.K."/>
            <person name="Knight R.D."/>
            <person name="Gordon J.I."/>
        </authorList>
    </citation>
    <scope>NUCLEOTIDE SEQUENCE [LARGE SCALE GENOMIC DNA]</scope>
    <source>
        <strain evidence="9">ATCC 8482 / DSM 1447 / JCM 5826 / CCUG 4940 / NBRC 14291 / NCTC 11154</strain>
    </source>
</reference>
<dbReference type="GO" id="GO:0000155">
    <property type="term" value="F:phosphorelay sensor kinase activity"/>
    <property type="evidence" value="ECO:0007669"/>
    <property type="project" value="InterPro"/>
</dbReference>
<name>A6KZY9_PHOV8</name>
<gene>
    <name evidence="8" type="ordered locus">BVU_1314</name>
</gene>
<evidence type="ECO:0000256" key="5">
    <source>
        <dbReference type="ARBA" id="ARBA00022777"/>
    </source>
</evidence>
<dbReference type="HOGENOM" id="CLU_026375_0_0_10"/>
<dbReference type="Pfam" id="PF02518">
    <property type="entry name" value="HATPase_c"/>
    <property type="match status" value="1"/>
</dbReference>
<dbReference type="SUPFAM" id="SSF47384">
    <property type="entry name" value="Homodimeric domain of signal transducing histidine kinase"/>
    <property type="match status" value="1"/>
</dbReference>
<dbReference type="InterPro" id="IPR004358">
    <property type="entry name" value="Sig_transdc_His_kin-like_C"/>
</dbReference>
<feature type="domain" description="Histidine kinase" evidence="7">
    <location>
        <begin position="292"/>
        <end position="515"/>
    </location>
</feature>
<dbReference type="SMART" id="SM00387">
    <property type="entry name" value="HATPase_c"/>
    <property type="match status" value="1"/>
</dbReference>
<dbReference type="InterPro" id="IPR003661">
    <property type="entry name" value="HisK_dim/P_dom"/>
</dbReference>
<dbReference type="Proteomes" id="UP000002861">
    <property type="component" value="Chromosome"/>
</dbReference>
<keyword evidence="3" id="KW-0597">Phosphoprotein</keyword>
<dbReference type="EMBL" id="CP000139">
    <property type="protein sequence ID" value="ABR39003.1"/>
    <property type="molecule type" value="Genomic_DNA"/>
</dbReference>
<dbReference type="eggNOG" id="COG2205">
    <property type="taxonomic scope" value="Bacteria"/>
</dbReference>
<evidence type="ECO:0000256" key="6">
    <source>
        <dbReference type="SAM" id="Phobius"/>
    </source>
</evidence>